<dbReference type="SUPFAM" id="SSF55785">
    <property type="entry name" value="PYP-like sensor domain (PAS domain)"/>
    <property type="match status" value="2"/>
</dbReference>
<dbReference type="Pfam" id="PF00990">
    <property type="entry name" value="GGDEF"/>
    <property type="match status" value="1"/>
</dbReference>
<evidence type="ECO:0000313" key="5">
    <source>
        <dbReference type="EMBL" id="AUB83844.1"/>
    </source>
</evidence>
<dbReference type="CDD" id="cd01948">
    <property type="entry name" value="EAL"/>
    <property type="match status" value="1"/>
</dbReference>
<dbReference type="PROSITE" id="PS50883">
    <property type="entry name" value="EAL"/>
    <property type="match status" value="1"/>
</dbReference>
<feature type="domain" description="EAL" evidence="3">
    <location>
        <begin position="485"/>
        <end position="739"/>
    </location>
</feature>
<evidence type="ECO:0000259" key="2">
    <source>
        <dbReference type="PROSITE" id="PS50112"/>
    </source>
</evidence>
<dbReference type="EMBL" id="CP020370">
    <property type="protein sequence ID" value="AUB83844.1"/>
    <property type="molecule type" value="Genomic_DNA"/>
</dbReference>
<dbReference type="SMART" id="SM00091">
    <property type="entry name" value="PAS"/>
    <property type="match status" value="2"/>
</dbReference>
<dbReference type="SMART" id="SM00267">
    <property type="entry name" value="GGDEF"/>
    <property type="match status" value="1"/>
</dbReference>
<gene>
    <name evidence="5" type="ORF">THSYN_24790</name>
</gene>
<dbReference type="InterPro" id="IPR029787">
    <property type="entry name" value="Nucleotide_cyclase"/>
</dbReference>
<organism evidence="5 6">
    <name type="scientific">Candidatus Thiodictyon syntrophicum</name>
    <dbReference type="NCBI Taxonomy" id="1166950"/>
    <lineage>
        <taxon>Bacteria</taxon>
        <taxon>Pseudomonadati</taxon>
        <taxon>Pseudomonadota</taxon>
        <taxon>Gammaproteobacteria</taxon>
        <taxon>Chromatiales</taxon>
        <taxon>Chromatiaceae</taxon>
        <taxon>Thiodictyon</taxon>
    </lineage>
</organism>
<dbReference type="Gene3D" id="3.30.70.270">
    <property type="match status" value="1"/>
</dbReference>
<evidence type="ECO:0000259" key="4">
    <source>
        <dbReference type="PROSITE" id="PS50887"/>
    </source>
</evidence>
<dbReference type="Gene3D" id="3.30.450.20">
    <property type="entry name" value="PAS domain"/>
    <property type="match status" value="2"/>
</dbReference>
<comment type="cofactor">
    <cofactor evidence="1">
        <name>Mg(2+)</name>
        <dbReference type="ChEBI" id="CHEBI:18420"/>
    </cofactor>
</comment>
<dbReference type="PANTHER" id="PTHR44757:SF2">
    <property type="entry name" value="BIOFILM ARCHITECTURE MAINTENANCE PROTEIN MBAA"/>
    <property type="match status" value="1"/>
</dbReference>
<dbReference type="InterPro" id="IPR000014">
    <property type="entry name" value="PAS"/>
</dbReference>
<dbReference type="InterPro" id="IPR000160">
    <property type="entry name" value="GGDEF_dom"/>
</dbReference>
<dbReference type="FunFam" id="3.30.70.270:FF:000001">
    <property type="entry name" value="Diguanylate cyclase domain protein"/>
    <property type="match status" value="1"/>
</dbReference>
<protein>
    <recommendedName>
        <fullName evidence="7">Diguanylate cyclase</fullName>
    </recommendedName>
</protein>
<keyword evidence="6" id="KW-1185">Reference proteome</keyword>
<reference evidence="5 6" key="1">
    <citation type="submission" date="2017-03" db="EMBL/GenBank/DDBJ databases">
        <title>Complete genome sequence of Candidatus 'Thiodictyon syntrophicum' sp. nov. strain Cad16T, a photolithoautotroph purple sulfur bacterium isolated from an alpine meromictic lake.</title>
        <authorList>
            <person name="Luedin S.M."/>
            <person name="Pothier J.F."/>
            <person name="Danza F."/>
            <person name="Storelli N."/>
            <person name="Wittwer M."/>
            <person name="Tonolla M."/>
        </authorList>
    </citation>
    <scope>NUCLEOTIDE SEQUENCE [LARGE SCALE GENOMIC DNA]</scope>
    <source>
        <strain evidence="5 6">Cad16T</strain>
    </source>
</reference>
<dbReference type="SMART" id="SM00086">
    <property type="entry name" value="PAC"/>
    <property type="match status" value="1"/>
</dbReference>
<name>A0A2K8UE19_9GAMM</name>
<dbReference type="GO" id="GO:0003824">
    <property type="term" value="F:catalytic activity"/>
    <property type="evidence" value="ECO:0007669"/>
    <property type="project" value="UniProtKB-ARBA"/>
</dbReference>
<dbReference type="InterPro" id="IPR052155">
    <property type="entry name" value="Biofilm_reg_signaling"/>
</dbReference>
<dbReference type="OrthoDB" id="5760647at2"/>
<dbReference type="Pfam" id="PF08448">
    <property type="entry name" value="PAS_4"/>
    <property type="match status" value="1"/>
</dbReference>
<feature type="domain" description="PAS" evidence="2">
    <location>
        <begin position="192"/>
        <end position="230"/>
    </location>
</feature>
<dbReference type="SMART" id="SM00052">
    <property type="entry name" value="EAL"/>
    <property type="match status" value="1"/>
</dbReference>
<dbReference type="CDD" id="cd00130">
    <property type="entry name" value="PAS"/>
    <property type="match status" value="1"/>
</dbReference>
<evidence type="ECO:0000259" key="3">
    <source>
        <dbReference type="PROSITE" id="PS50883"/>
    </source>
</evidence>
<feature type="domain" description="GGDEF" evidence="4">
    <location>
        <begin position="342"/>
        <end position="476"/>
    </location>
</feature>
<dbReference type="SUPFAM" id="SSF141868">
    <property type="entry name" value="EAL domain-like"/>
    <property type="match status" value="1"/>
</dbReference>
<dbReference type="Pfam" id="PF13426">
    <property type="entry name" value="PAS_9"/>
    <property type="match status" value="1"/>
</dbReference>
<dbReference type="Pfam" id="PF00563">
    <property type="entry name" value="EAL"/>
    <property type="match status" value="1"/>
</dbReference>
<dbReference type="InterPro" id="IPR035965">
    <property type="entry name" value="PAS-like_dom_sf"/>
</dbReference>
<dbReference type="SUPFAM" id="SSF55073">
    <property type="entry name" value="Nucleotide cyclase"/>
    <property type="match status" value="1"/>
</dbReference>
<accession>A0A2K8UE19</accession>
<dbReference type="InterPro" id="IPR035919">
    <property type="entry name" value="EAL_sf"/>
</dbReference>
<dbReference type="PROSITE" id="PS50887">
    <property type="entry name" value="GGDEF"/>
    <property type="match status" value="1"/>
</dbReference>
<dbReference type="InterPro" id="IPR043128">
    <property type="entry name" value="Rev_trsase/Diguanyl_cyclase"/>
</dbReference>
<dbReference type="NCBIfam" id="TIGR00254">
    <property type="entry name" value="GGDEF"/>
    <property type="match status" value="1"/>
</dbReference>
<proteinExistence type="predicted"/>
<dbReference type="CDD" id="cd01949">
    <property type="entry name" value="GGDEF"/>
    <property type="match status" value="1"/>
</dbReference>
<dbReference type="KEGG" id="tsy:THSYN_24790"/>
<dbReference type="InterPro" id="IPR001610">
    <property type="entry name" value="PAC"/>
</dbReference>
<dbReference type="Gene3D" id="3.20.20.450">
    <property type="entry name" value="EAL domain"/>
    <property type="match status" value="1"/>
</dbReference>
<dbReference type="InterPro" id="IPR001633">
    <property type="entry name" value="EAL_dom"/>
</dbReference>
<evidence type="ECO:0000256" key="1">
    <source>
        <dbReference type="ARBA" id="ARBA00001946"/>
    </source>
</evidence>
<dbReference type="InterPro" id="IPR013656">
    <property type="entry name" value="PAS_4"/>
</dbReference>
<dbReference type="Proteomes" id="UP000232638">
    <property type="component" value="Chromosome"/>
</dbReference>
<evidence type="ECO:0008006" key="7">
    <source>
        <dbReference type="Google" id="ProtNLM"/>
    </source>
</evidence>
<dbReference type="PANTHER" id="PTHR44757">
    <property type="entry name" value="DIGUANYLATE CYCLASE DGCP"/>
    <property type="match status" value="1"/>
</dbReference>
<dbReference type="PROSITE" id="PS50112">
    <property type="entry name" value="PAS"/>
    <property type="match status" value="1"/>
</dbReference>
<dbReference type="NCBIfam" id="TIGR00229">
    <property type="entry name" value="sensory_box"/>
    <property type="match status" value="1"/>
</dbReference>
<evidence type="ECO:0000313" key="6">
    <source>
        <dbReference type="Proteomes" id="UP000232638"/>
    </source>
</evidence>
<sequence length="777" mass="82348">MAPGKSNVVEFRRRAWSATANLCVATHRDAARPLAQGMLALAAAASQLEDAVTTPSLALADLQDQLNCYRDLFERAPVGFLVMGLNGRIARANRAAAAILTPGQASLDGHFLREFCSGDGAHQVAGHLERLARGAAFDLCEFTLERPGGPPLPVRIETLNLGTPGDGPLRAVLLDASGLEELEEGLSLAASVVEHSAQAVIVTDAAYRTVAVNPAFTTITGYTATEALGQVPGVFLQAGGVEGPDHPILTQLRARGYWQGEIANRRKDGAPYMEWAQINAIPDAHGGAKYYVCMFSDMTGQDAAKNSLVQLAYCDSLTGLANRASLLEHLGRALSAARRDKHPLGLIYIDLDKFKEVNDGLGHSGGDRLLQFFAAALKASVRRTDLVARIGGDEFAIIMPDLSVEGAAGRVAANILEQLAATPFCEHGRELSVGASIGITLFPKDGKTLETLLNCADSAMYEAKKAGGNRACFYSPQTSPDFKQHDELAADLRHAWGRRELVIQYQPRVRLRDLRISGCEVILGWNRPGHGLLDQGTFSALVATTGMVMALEHWLLRTVTAQAQRAGAGGLRELRVAFGIAAPHFAPGHLAPLIRRVSAALSARAFVVELEIPESVIVRHSQGTVPALARLREQGVQLTLRDFGSDAIALRQLGAVPLTRVKIAPSLLRDLEGNPAAATIVKGIIALGHAFGLAVLADGVETPGQVRILAQYGCDEAQGPLFSAPLSGAALATLLEQAAPLPAGCDTVGRAGTWLARAVSRAIACLRASLRSAPRGV</sequence>
<dbReference type="AlphaFoldDB" id="A0A2K8UE19"/>